<organism evidence="1 2">
    <name type="scientific">Vibrio owensii</name>
    <dbReference type="NCBI Taxonomy" id="696485"/>
    <lineage>
        <taxon>Bacteria</taxon>
        <taxon>Pseudomonadati</taxon>
        <taxon>Pseudomonadota</taxon>
        <taxon>Gammaproteobacteria</taxon>
        <taxon>Vibrionales</taxon>
        <taxon>Vibrionaceae</taxon>
        <taxon>Vibrio</taxon>
    </lineage>
</organism>
<accession>A0AAU9PZ15</accession>
<proteinExistence type="predicted"/>
<dbReference type="EMBL" id="CAKMTQ010000001">
    <property type="protein sequence ID" value="CAH1521330.1"/>
    <property type="molecule type" value="Genomic_DNA"/>
</dbReference>
<reference evidence="1" key="1">
    <citation type="submission" date="2022-01" db="EMBL/GenBank/DDBJ databases">
        <authorList>
            <person name="Lagorce A."/>
        </authorList>
    </citation>
    <scope>NUCLEOTIDE SEQUENCE</scope>
    <source>
        <strain evidence="1">Th15_F1_D04</strain>
    </source>
</reference>
<dbReference type="AlphaFoldDB" id="A0AAU9PZ15"/>
<comment type="caution">
    <text evidence="1">The sequence shown here is derived from an EMBL/GenBank/DDBJ whole genome shotgun (WGS) entry which is preliminary data.</text>
</comment>
<protein>
    <recommendedName>
        <fullName evidence="3">Phage protein</fullName>
    </recommendedName>
</protein>
<evidence type="ECO:0000313" key="2">
    <source>
        <dbReference type="Proteomes" id="UP001295420"/>
    </source>
</evidence>
<gene>
    <name evidence="1" type="ORF">THF1D04_10777</name>
</gene>
<sequence length="80" mass="9088">MKNQLIDLNNHLFTQIERLSDEGIKGEKLKEEIDRSKAVASVSNQIIANARLSLDAEIFKYELLGRKANMPEMIGKSDEK</sequence>
<evidence type="ECO:0008006" key="3">
    <source>
        <dbReference type="Google" id="ProtNLM"/>
    </source>
</evidence>
<name>A0AAU9PZ15_9VIBR</name>
<dbReference type="Proteomes" id="UP001295420">
    <property type="component" value="Unassembled WGS sequence"/>
</dbReference>
<evidence type="ECO:0000313" key="1">
    <source>
        <dbReference type="EMBL" id="CAH1521330.1"/>
    </source>
</evidence>
<dbReference type="RefSeq" id="WP_409930009.1">
    <property type="nucleotide sequence ID" value="NZ_CAKMTQ010000001.1"/>
</dbReference>